<comment type="caution">
    <text evidence="1">The sequence shown here is derived from an EMBL/GenBank/DDBJ whole genome shotgun (WGS) entry which is preliminary data.</text>
</comment>
<reference evidence="1" key="1">
    <citation type="submission" date="2022-02" db="EMBL/GenBank/DDBJ databases">
        <title>Plant Genome Project.</title>
        <authorList>
            <person name="Zhang R.-G."/>
        </authorList>
    </citation>
    <scope>NUCLEOTIDE SEQUENCE</scope>
    <source>
        <strain evidence="1">AT1</strain>
    </source>
</reference>
<organism evidence="1 2">
    <name type="scientific">Rhododendron molle</name>
    <name type="common">Chinese azalea</name>
    <name type="synonym">Azalea mollis</name>
    <dbReference type="NCBI Taxonomy" id="49168"/>
    <lineage>
        <taxon>Eukaryota</taxon>
        <taxon>Viridiplantae</taxon>
        <taxon>Streptophyta</taxon>
        <taxon>Embryophyta</taxon>
        <taxon>Tracheophyta</taxon>
        <taxon>Spermatophyta</taxon>
        <taxon>Magnoliopsida</taxon>
        <taxon>eudicotyledons</taxon>
        <taxon>Gunneridae</taxon>
        <taxon>Pentapetalae</taxon>
        <taxon>asterids</taxon>
        <taxon>Ericales</taxon>
        <taxon>Ericaceae</taxon>
        <taxon>Ericoideae</taxon>
        <taxon>Rhodoreae</taxon>
        <taxon>Rhododendron</taxon>
    </lineage>
</organism>
<accession>A0ACC0QA00</accession>
<evidence type="ECO:0000313" key="1">
    <source>
        <dbReference type="EMBL" id="KAI8574570.1"/>
    </source>
</evidence>
<protein>
    <submittedName>
        <fullName evidence="1">Uncharacterized protein</fullName>
    </submittedName>
</protein>
<proteinExistence type="predicted"/>
<evidence type="ECO:0000313" key="2">
    <source>
        <dbReference type="Proteomes" id="UP001062846"/>
    </source>
</evidence>
<dbReference type="Proteomes" id="UP001062846">
    <property type="component" value="Chromosome 1"/>
</dbReference>
<gene>
    <name evidence="1" type="ORF">RHMOL_Rhmol01G0364900</name>
</gene>
<dbReference type="EMBL" id="CM046388">
    <property type="protein sequence ID" value="KAI8574570.1"/>
    <property type="molecule type" value="Genomic_DNA"/>
</dbReference>
<name>A0ACC0QA00_RHOML</name>
<keyword evidence="2" id="KW-1185">Reference proteome</keyword>
<sequence>MSGSQCCENPPALSSSCGSSGSVLELGGLKAYATGPSDSKLAILLISDVFGYEAPNLRKLAEKVAAAGFYVVVPDFFYGDPYSPSNSEKPLPVWIQSHGTVSKVVVELGKSDYIQAAVLLHPSLVTVDDIKELKAPIAILGAEVDRISPPELLKKFEEVLSSRAELNGYVKIFPGTSHGWTVRYNIEDETAVKHAEEAHQNMLDWFVEYVKSFIVVMLFFGVWKCSGTLRIEFASITSLSLSLTLLRFSSGSHGFSLLSICFTNDGAHAALSATNPSQLPRKLESVDCFEIATQSQKRTDYLLESSMIELSRTQDEEVGDGTTSVIVLACEMLHVTEAFIDKSFHPTVICRAYGNAFEDAIAVLDKIAMPIDVNDRVTMMELVKSCIGTKFTGQFGDLIAYIARISEHAAIGSSHGNKAFLDGSDLNSRHVKHLQ</sequence>